<dbReference type="Gene3D" id="2.40.180.10">
    <property type="entry name" value="Catalase core domain"/>
    <property type="match status" value="1"/>
</dbReference>
<evidence type="ECO:0000256" key="6">
    <source>
        <dbReference type="ARBA" id="ARBA00022617"/>
    </source>
</evidence>
<feature type="binding site" evidence="14">
    <location>
        <position position="213"/>
    </location>
    <ligand>
        <name>heme</name>
        <dbReference type="ChEBI" id="CHEBI:30413"/>
    </ligand>
</feature>
<keyword evidence="10 11" id="KW-0376">Hydrogen peroxide</keyword>
<accession>A0A3G2EGJ2</accession>
<proteinExistence type="inferred from homology"/>
<evidence type="ECO:0000256" key="9">
    <source>
        <dbReference type="ARBA" id="ARBA00023004"/>
    </source>
</evidence>
<evidence type="ECO:0000256" key="11">
    <source>
        <dbReference type="PIRNR" id="PIRNR038927"/>
    </source>
</evidence>
<evidence type="ECO:0000313" key="17">
    <source>
        <dbReference type="EMBL" id="AYM78095.1"/>
    </source>
</evidence>
<feature type="compositionally biased region" description="Polar residues" evidence="15">
    <location>
        <begin position="1"/>
        <end position="36"/>
    </location>
</feature>
<dbReference type="GO" id="GO:0005829">
    <property type="term" value="C:cytosol"/>
    <property type="evidence" value="ECO:0007669"/>
    <property type="project" value="TreeGrafter"/>
</dbReference>
<dbReference type="InterPro" id="IPR024712">
    <property type="entry name" value="Catalase_clade2"/>
</dbReference>
<keyword evidence="7 11" id="KW-0479">Metal-binding</keyword>
<keyword evidence="6 11" id="KW-0349">Heme</keyword>
<feature type="binding site" evidence="14">
    <location>
        <position position="262"/>
    </location>
    <ligand>
        <name>heme</name>
        <dbReference type="ChEBI" id="CHEBI:30413"/>
    </ligand>
</feature>
<dbReference type="SUPFAM" id="SSF52317">
    <property type="entry name" value="Class I glutamine amidotransferase-like"/>
    <property type="match status" value="1"/>
</dbReference>
<dbReference type="RefSeq" id="WP_070310330.1">
    <property type="nucleotide sequence ID" value="NZ_CP033019.1"/>
</dbReference>
<dbReference type="Gene3D" id="3.40.50.880">
    <property type="match status" value="1"/>
</dbReference>
<comment type="catalytic activity">
    <reaction evidence="11">
        <text>2 H2O2 = O2 + 2 H2O</text>
        <dbReference type="Rhea" id="RHEA:20309"/>
        <dbReference type="ChEBI" id="CHEBI:15377"/>
        <dbReference type="ChEBI" id="CHEBI:15379"/>
        <dbReference type="ChEBI" id="CHEBI:16240"/>
        <dbReference type="EC" id="1.11.1.6"/>
    </reaction>
</comment>
<dbReference type="InterPro" id="IPR010582">
    <property type="entry name" value="Catalase_immune_responsive"/>
</dbReference>
<evidence type="ECO:0000256" key="15">
    <source>
        <dbReference type="SAM" id="MobiDB-lite"/>
    </source>
</evidence>
<dbReference type="SMART" id="SM01060">
    <property type="entry name" value="Catalase"/>
    <property type="match status" value="1"/>
</dbReference>
<feature type="active site" evidence="12">
    <location>
        <position position="249"/>
    </location>
</feature>
<dbReference type="PRINTS" id="PR00067">
    <property type="entry name" value="CATALASE"/>
</dbReference>
<organism evidence="17 18">
    <name type="scientific">Janthinobacterium agaricidamnosum</name>
    <dbReference type="NCBI Taxonomy" id="55508"/>
    <lineage>
        <taxon>Bacteria</taxon>
        <taxon>Pseudomonadati</taxon>
        <taxon>Pseudomonadota</taxon>
        <taxon>Betaproteobacteria</taxon>
        <taxon>Burkholderiales</taxon>
        <taxon>Oxalobacteraceae</taxon>
        <taxon>Janthinobacterium</taxon>
    </lineage>
</organism>
<evidence type="ECO:0000256" key="3">
    <source>
        <dbReference type="ARBA" id="ARBA00010660"/>
    </source>
</evidence>
<feature type="binding site" evidence="14">
    <location>
        <position position="173"/>
    </location>
    <ligand>
        <name>heme</name>
        <dbReference type="ChEBI" id="CHEBI:30413"/>
    </ligand>
</feature>
<dbReference type="EMBL" id="CP033019">
    <property type="protein sequence ID" value="AYM78095.1"/>
    <property type="molecule type" value="Genomic_DNA"/>
</dbReference>
<feature type="domain" description="Catalase core" evidence="16">
    <location>
        <begin position="129"/>
        <end position="517"/>
    </location>
</feature>
<dbReference type="InterPro" id="IPR020835">
    <property type="entry name" value="Catalase_sf"/>
</dbReference>
<evidence type="ECO:0000256" key="1">
    <source>
        <dbReference type="ARBA" id="ARBA00001971"/>
    </source>
</evidence>
<protein>
    <recommendedName>
        <fullName evidence="4 11">Catalase</fullName>
        <ecNumber evidence="4 11">1.11.1.6</ecNumber>
    </recommendedName>
</protein>
<feature type="binding site" description="axial binding residue" evidence="13">
    <location>
        <position position="463"/>
    </location>
    <ligand>
        <name>heme</name>
        <dbReference type="ChEBI" id="CHEBI:30413"/>
    </ligand>
    <ligandPart>
        <name>Fe</name>
        <dbReference type="ChEBI" id="CHEBI:18248"/>
    </ligandPart>
</feature>
<dbReference type="Gene3D" id="1.20.1370.20">
    <property type="match status" value="1"/>
</dbReference>
<dbReference type="EC" id="1.11.1.6" evidence="4 11"/>
<dbReference type="GO" id="GO:0020037">
    <property type="term" value="F:heme binding"/>
    <property type="evidence" value="ECO:0007669"/>
    <property type="project" value="UniProtKB-UniRule"/>
</dbReference>
<dbReference type="Pfam" id="PF00199">
    <property type="entry name" value="Catalase"/>
    <property type="match status" value="1"/>
</dbReference>
<dbReference type="InterPro" id="IPR029062">
    <property type="entry name" value="Class_I_gatase-like"/>
</dbReference>
<evidence type="ECO:0000256" key="8">
    <source>
        <dbReference type="ARBA" id="ARBA00023002"/>
    </source>
</evidence>
<comment type="cofactor">
    <cofactor evidence="1 11 13">
        <name>heme</name>
        <dbReference type="ChEBI" id="CHEBI:30413"/>
    </cofactor>
</comment>
<dbReference type="GO" id="GO:0004096">
    <property type="term" value="F:catalase activity"/>
    <property type="evidence" value="ECO:0007669"/>
    <property type="project" value="UniProtKB-UniRule"/>
</dbReference>
<evidence type="ECO:0000256" key="7">
    <source>
        <dbReference type="ARBA" id="ARBA00022723"/>
    </source>
</evidence>
<dbReference type="GO" id="GO:0046872">
    <property type="term" value="F:metal ion binding"/>
    <property type="evidence" value="ECO:0007669"/>
    <property type="project" value="UniProtKB-KW"/>
</dbReference>
<evidence type="ECO:0000256" key="2">
    <source>
        <dbReference type="ARBA" id="ARBA00002974"/>
    </source>
</evidence>
<dbReference type="Pfam" id="PF06628">
    <property type="entry name" value="Catalase-rel"/>
    <property type="match status" value="1"/>
</dbReference>
<evidence type="ECO:0000256" key="12">
    <source>
        <dbReference type="PIRSR" id="PIRSR038927-1"/>
    </source>
</evidence>
<gene>
    <name evidence="17" type="ORF">D9M09_21590</name>
</gene>
<keyword evidence="5 11" id="KW-0575">Peroxidase</keyword>
<evidence type="ECO:0000256" key="14">
    <source>
        <dbReference type="PIRSR" id="PIRSR038927-3"/>
    </source>
</evidence>
<dbReference type="InterPro" id="IPR041399">
    <property type="entry name" value="Catalase_large_C"/>
</dbReference>
<keyword evidence="8 11" id="KW-0560">Oxidoreductase</keyword>
<comment type="similarity">
    <text evidence="3">Belongs to the catalase family. HPII subfamily.</text>
</comment>
<dbReference type="PIRSF" id="PIRSF038927">
    <property type="entry name" value="Catalase_clade2"/>
    <property type="match status" value="1"/>
</dbReference>
<keyword evidence="18" id="KW-1185">Reference proteome</keyword>
<evidence type="ECO:0000259" key="16">
    <source>
        <dbReference type="SMART" id="SM01060"/>
    </source>
</evidence>
<dbReference type="SUPFAM" id="SSF56634">
    <property type="entry name" value="Heme-dependent catalase-like"/>
    <property type="match status" value="1"/>
</dbReference>
<dbReference type="AlphaFoldDB" id="A0A3G2EGJ2"/>
<feature type="binding site" evidence="14">
    <location>
        <position position="470"/>
    </location>
    <ligand>
        <name>heme</name>
        <dbReference type="ChEBI" id="CHEBI:30413"/>
    </ligand>
</feature>
<dbReference type="Proteomes" id="UP000279594">
    <property type="component" value="Chromosome"/>
</dbReference>
<dbReference type="GO" id="GO:0006979">
    <property type="term" value="P:response to oxidative stress"/>
    <property type="evidence" value="ECO:0007669"/>
    <property type="project" value="InterPro"/>
</dbReference>
<feature type="active site" evidence="12">
    <location>
        <position position="176"/>
    </location>
</feature>
<dbReference type="InterPro" id="IPR024708">
    <property type="entry name" value="Catalase_AS"/>
</dbReference>
<evidence type="ECO:0000256" key="5">
    <source>
        <dbReference type="ARBA" id="ARBA00022559"/>
    </source>
</evidence>
<dbReference type="InterPro" id="IPR043156">
    <property type="entry name" value="Catalase_clade2_helical"/>
</dbReference>
<sequence>MATTKKTPSTDGAGSVLSSMSGPSDGNAPNSLGTDNDVTRALLQKTAASQQLSAAMADNPKEDGQYGEAARTPIEGVHVAAGEPLATASTTGETLASPKTGDGQPALGENALNSSLDGARSDDSGCVLTTNQGVPVGDNQNSLKAGLRGPTLMEDFILREKLTHFDHERIPERVVHARGSAAHGYFECYKEQSKLTRAAPFAKAGKRTPVFVRFSTVAGERGSTDTARDVRGFAVKFYTDEGNWDLVGNNIPVFFIQDAMKFPDVVHAVKPEPHNGMPQAASAHDTFWDFASLSPEITHMLMWVMSDRAIPRSYRMMQGFGVHTFRLVNAKGQSVFCKFHWSPMAGTHSLVWDEAVKISGADSDFHRRDLWESIECGEYPEYELSFQVFTEAQAEAFPFDVLDPTKLIPEEVVPLIPVGKMVLNRNPDNFFAETEQVAFCTAHIVPGIDFSNDPLLQGRIHSYIDTQITRLGGANFHEIPINSPLAPVHNNQRDGIHRQAINRGRVAYEPNSLAGGCPFQAGARGFNSFPASAEGDKVRGKPEKFAEHFGQARLFWISQTPVEQDHIVHAFRFELSKVQTVAIRKRIVAMLRNVDETLAQRLADALGLALPPVMPPVSMLPIPAYPPSPALSLFFRPGKTGIHTLRVAILVGPGSDGAQVRNIYASLLAEGAVPRLVGSHLGKVDTSGGAPLDVEISLETGPSVLFDAVVIPDGQGAVQQLGSDANALDFLRLQYRHCKPMLAIGAGKGLLDKAGVPVTLPDGKPDPAIIVVPAGDVAKGVAAFKKALAAHRAFARETDPPRV</sequence>
<evidence type="ECO:0000256" key="10">
    <source>
        <dbReference type="ARBA" id="ARBA00023324"/>
    </source>
</evidence>
<feature type="region of interest" description="Disordered" evidence="15">
    <location>
        <begin position="1"/>
        <end position="67"/>
    </location>
</feature>
<name>A0A3G2EGJ2_9BURK</name>
<dbReference type="InterPro" id="IPR011614">
    <property type="entry name" value="Catalase_core"/>
</dbReference>
<evidence type="ECO:0000313" key="18">
    <source>
        <dbReference type="Proteomes" id="UP000279594"/>
    </source>
</evidence>
<dbReference type="PROSITE" id="PS51402">
    <property type="entry name" value="CATALASE_3"/>
    <property type="match status" value="1"/>
</dbReference>
<evidence type="ECO:0000256" key="13">
    <source>
        <dbReference type="PIRSR" id="PIRSR038927-2"/>
    </source>
</evidence>
<dbReference type="Pfam" id="PF18011">
    <property type="entry name" value="Catalase_C"/>
    <property type="match status" value="1"/>
</dbReference>
<dbReference type="GO" id="GO:0042744">
    <property type="term" value="P:hydrogen peroxide catabolic process"/>
    <property type="evidence" value="ECO:0007669"/>
    <property type="project" value="UniProtKB-UniRule"/>
</dbReference>
<dbReference type="PANTHER" id="PTHR42821:SF1">
    <property type="entry name" value="CATALASE-B"/>
    <property type="match status" value="1"/>
</dbReference>
<dbReference type="PANTHER" id="PTHR42821">
    <property type="entry name" value="CATALASE"/>
    <property type="match status" value="1"/>
</dbReference>
<dbReference type="CDD" id="cd03132">
    <property type="entry name" value="GATase1_catalase"/>
    <property type="match status" value="1"/>
</dbReference>
<feature type="region of interest" description="Disordered" evidence="15">
    <location>
        <begin position="88"/>
        <end position="124"/>
    </location>
</feature>
<dbReference type="PROSITE" id="PS00438">
    <property type="entry name" value="CATALASE_2"/>
    <property type="match status" value="1"/>
</dbReference>
<keyword evidence="9 11" id="KW-0408">Iron</keyword>
<dbReference type="FunFam" id="2.40.180.10:FF:000003">
    <property type="entry name" value="Catalase"/>
    <property type="match status" value="1"/>
</dbReference>
<dbReference type="InterPro" id="IPR018028">
    <property type="entry name" value="Catalase"/>
</dbReference>
<feature type="binding site" evidence="14">
    <location>
        <position position="459"/>
    </location>
    <ligand>
        <name>heme</name>
        <dbReference type="ChEBI" id="CHEBI:30413"/>
    </ligand>
</feature>
<comment type="function">
    <text evidence="2 11">Decomposes hydrogen peroxide into water and oxygen; serves to protect cells from the toxic effects of hydrogen peroxide.</text>
</comment>
<reference evidence="17 18" key="1">
    <citation type="submission" date="2018-10" db="EMBL/GenBank/DDBJ databases">
        <title>Effects of UV and annual dynamics of microbial communities in freshwater RAS systems.</title>
        <authorList>
            <person name="Bekkelund A.K."/>
            <person name="Hansen B.R."/>
            <person name="Stokken H."/>
            <person name="Eriksen B.F."/>
            <person name="Kashulin N.A."/>
        </authorList>
    </citation>
    <scope>NUCLEOTIDE SEQUENCE [LARGE SCALE GENOMIC DNA]</scope>
    <source>
        <strain evidence="17 18">BHSEK</strain>
    </source>
</reference>
<evidence type="ECO:0000256" key="4">
    <source>
        <dbReference type="ARBA" id="ARBA00012314"/>
    </source>
</evidence>